<dbReference type="GO" id="GO:0052621">
    <property type="term" value="F:diguanylate cyclase activity"/>
    <property type="evidence" value="ECO:0007669"/>
    <property type="project" value="TreeGrafter"/>
</dbReference>
<evidence type="ECO:0000256" key="4">
    <source>
        <dbReference type="ARBA" id="ARBA00023170"/>
    </source>
</evidence>
<feature type="domain" description="Phytochrome chromophore attachment site" evidence="5">
    <location>
        <begin position="108"/>
        <end position="264"/>
    </location>
</feature>
<dbReference type="SUPFAM" id="SSF55073">
    <property type="entry name" value="Nucleotide cyclase"/>
    <property type="match status" value="1"/>
</dbReference>
<dbReference type="Gene3D" id="3.30.450.40">
    <property type="match status" value="1"/>
</dbReference>
<keyword evidence="1" id="KW-0600">Photoreceptor protein</keyword>
<evidence type="ECO:0000256" key="1">
    <source>
        <dbReference type="ARBA" id="ARBA00022543"/>
    </source>
</evidence>
<dbReference type="CDD" id="cd01949">
    <property type="entry name" value="GGDEF"/>
    <property type="match status" value="1"/>
</dbReference>
<proteinExistence type="predicted"/>
<gene>
    <name evidence="7" type="ORF">LK09_14975</name>
</gene>
<dbReference type="InterPro" id="IPR050469">
    <property type="entry name" value="Diguanylate_Cyclase"/>
</dbReference>
<keyword evidence="2" id="KW-0716">Sensory transduction</keyword>
<dbReference type="InterPro" id="IPR003018">
    <property type="entry name" value="GAF"/>
</dbReference>
<dbReference type="GO" id="GO:1902201">
    <property type="term" value="P:negative regulation of bacterial-type flagellum-dependent cell motility"/>
    <property type="evidence" value="ECO:0007669"/>
    <property type="project" value="TreeGrafter"/>
</dbReference>
<keyword evidence="4" id="KW-0675">Receptor</keyword>
<name>A0A0B1ZZJ9_9MICO</name>
<dbReference type="Pfam" id="PF01590">
    <property type="entry name" value="GAF"/>
    <property type="match status" value="1"/>
</dbReference>
<dbReference type="InterPro" id="IPR029016">
    <property type="entry name" value="GAF-like_dom_sf"/>
</dbReference>
<dbReference type="PANTHER" id="PTHR45138:SF9">
    <property type="entry name" value="DIGUANYLATE CYCLASE DGCM-RELATED"/>
    <property type="match status" value="1"/>
</dbReference>
<dbReference type="InterPro" id="IPR013515">
    <property type="entry name" value="Phytochrome_cen-reg"/>
</dbReference>
<dbReference type="PROSITE" id="PS50887">
    <property type="entry name" value="GGDEF"/>
    <property type="match status" value="1"/>
</dbReference>
<dbReference type="Pfam" id="PF00990">
    <property type="entry name" value="GGDEF"/>
    <property type="match status" value="1"/>
</dbReference>
<dbReference type="AlphaFoldDB" id="A0A0B1ZZJ9"/>
<dbReference type="GO" id="GO:0009584">
    <property type="term" value="P:detection of visible light"/>
    <property type="evidence" value="ECO:0007669"/>
    <property type="project" value="InterPro"/>
</dbReference>
<dbReference type="Gene3D" id="3.30.450.270">
    <property type="match status" value="1"/>
</dbReference>
<dbReference type="InterPro" id="IPR029787">
    <property type="entry name" value="Nucleotide_cyclase"/>
</dbReference>
<dbReference type="Gene3D" id="3.30.450.20">
    <property type="entry name" value="PAS domain"/>
    <property type="match status" value="1"/>
</dbReference>
<dbReference type="GO" id="GO:0006355">
    <property type="term" value="P:regulation of DNA-templated transcription"/>
    <property type="evidence" value="ECO:0007669"/>
    <property type="project" value="InterPro"/>
</dbReference>
<dbReference type="SUPFAM" id="SSF55781">
    <property type="entry name" value="GAF domain-like"/>
    <property type="match status" value="2"/>
</dbReference>
<organism evidence="7 8">
    <name type="scientific">Microbacterium mangrovi</name>
    <dbReference type="NCBI Taxonomy" id="1348253"/>
    <lineage>
        <taxon>Bacteria</taxon>
        <taxon>Bacillati</taxon>
        <taxon>Actinomycetota</taxon>
        <taxon>Actinomycetes</taxon>
        <taxon>Micrococcales</taxon>
        <taxon>Microbacteriaceae</taxon>
        <taxon>Microbacterium</taxon>
    </lineage>
</organism>
<evidence type="ECO:0000313" key="8">
    <source>
        <dbReference type="Proteomes" id="UP000031030"/>
    </source>
</evidence>
<dbReference type="Gene3D" id="3.30.70.270">
    <property type="match status" value="1"/>
</dbReference>
<dbReference type="SMART" id="SM00065">
    <property type="entry name" value="GAF"/>
    <property type="match status" value="1"/>
</dbReference>
<evidence type="ECO:0000256" key="3">
    <source>
        <dbReference type="ARBA" id="ARBA00022991"/>
    </source>
</evidence>
<keyword evidence="8" id="KW-1185">Reference proteome</keyword>
<dbReference type="PROSITE" id="PS50046">
    <property type="entry name" value="PHYTOCHROME_2"/>
    <property type="match status" value="1"/>
</dbReference>
<dbReference type="InterPro" id="IPR035965">
    <property type="entry name" value="PAS-like_dom_sf"/>
</dbReference>
<dbReference type="InterPro" id="IPR001294">
    <property type="entry name" value="Phytochrome"/>
</dbReference>
<dbReference type="Proteomes" id="UP000031030">
    <property type="component" value="Unassembled WGS sequence"/>
</dbReference>
<sequence>MRAIGRLQSYGFLLGVDEETGTVTVASANAEHYLGRTLRDESDRLGWILDHASAVDPVRAEVDGKTVEVIVHRGTSPLLVECEFVVDDLEYARTAAVGAIERVAAVDDIDELPLVAAREIKAITGFDRVMFYDFHADGHGQIVADEREPDMVPYFGLHFPASDIPSQARALYVEKRSRVIADTDDPGVDVLTLLPEERPVDLGPTELRASSPHHLVFMRNMGQAATLSLSLVEDGKLVGLITCAHRTPRRLPVLLRRALEVLAAQVTAQRTLLQRVRTLQRRIDTQERLSGVLAALFERADAGEALTTGEHTLLDIVPADGVVVRLSGEVHTVGLVPPPASLFRAVGLLGDGRHAVEALPLQHPEAAAAIPGIAGLLVVPLDRDDVIVFVRNEVVQTVEWLGDQRPENREHALSPRRSFSAWSESVAGHSLPWGTHAQDAFEFGDRLRSALASREQAELALRDPLTGLYNRRFLEQLLSTMSAEDYDTTSVIFLDVDDFKGINDTHGHATGDTVLRVLAQRLRGSVRDEDRVIRLGGDEFLIVCAETDVAEARGIAERALATVARPIRAEGETLSVRVSGGLVTGGTDIVTSADAAMYRAKKAGGGRISL</sequence>
<dbReference type="Pfam" id="PF08446">
    <property type="entry name" value="PAS_2"/>
    <property type="match status" value="1"/>
</dbReference>
<dbReference type="InterPro" id="IPR043128">
    <property type="entry name" value="Rev_trsase/Diguanyl_cyclase"/>
</dbReference>
<dbReference type="Pfam" id="PF00360">
    <property type="entry name" value="PHY"/>
    <property type="match status" value="1"/>
</dbReference>
<evidence type="ECO:0000256" key="2">
    <source>
        <dbReference type="ARBA" id="ARBA00022606"/>
    </source>
</evidence>
<dbReference type="GO" id="GO:0043709">
    <property type="term" value="P:cell adhesion involved in single-species biofilm formation"/>
    <property type="evidence" value="ECO:0007669"/>
    <property type="project" value="TreeGrafter"/>
</dbReference>
<dbReference type="PRINTS" id="PR01033">
    <property type="entry name" value="PHYTOCHROME"/>
</dbReference>
<dbReference type="NCBIfam" id="TIGR00254">
    <property type="entry name" value="GGDEF"/>
    <property type="match status" value="1"/>
</dbReference>
<evidence type="ECO:0000313" key="7">
    <source>
        <dbReference type="EMBL" id="KHK96660.1"/>
    </source>
</evidence>
<evidence type="ECO:0008006" key="9">
    <source>
        <dbReference type="Google" id="ProtNLM"/>
    </source>
</evidence>
<dbReference type="STRING" id="1348253.LK09_14975"/>
<keyword evidence="3" id="KW-0157">Chromophore</keyword>
<dbReference type="InterPro" id="IPR013654">
    <property type="entry name" value="PAS_2"/>
</dbReference>
<dbReference type="PANTHER" id="PTHR45138">
    <property type="entry name" value="REGULATORY COMPONENTS OF SENSORY TRANSDUCTION SYSTEM"/>
    <property type="match status" value="1"/>
</dbReference>
<dbReference type="SMART" id="SM00267">
    <property type="entry name" value="GGDEF"/>
    <property type="match status" value="1"/>
</dbReference>
<dbReference type="InterPro" id="IPR043150">
    <property type="entry name" value="Phytochrome_PHY_sf"/>
</dbReference>
<dbReference type="SUPFAM" id="SSF55785">
    <property type="entry name" value="PYP-like sensor domain (PAS domain)"/>
    <property type="match status" value="1"/>
</dbReference>
<evidence type="ECO:0000259" key="6">
    <source>
        <dbReference type="PROSITE" id="PS50887"/>
    </source>
</evidence>
<dbReference type="EMBL" id="JTDK01000014">
    <property type="protein sequence ID" value="KHK96660.1"/>
    <property type="molecule type" value="Genomic_DNA"/>
</dbReference>
<dbReference type="InterPro" id="IPR016132">
    <property type="entry name" value="Phyto_chromo_attachment"/>
</dbReference>
<comment type="caution">
    <text evidence="7">The sequence shown here is derived from an EMBL/GenBank/DDBJ whole genome shotgun (WGS) entry which is preliminary data.</text>
</comment>
<reference evidence="7 8" key="1">
    <citation type="submission" date="2014-11" db="EMBL/GenBank/DDBJ databases">
        <title>Genome sequence of Microbacterium mangrovi MUSC 115(T).</title>
        <authorList>
            <person name="Lee L.-H."/>
        </authorList>
    </citation>
    <scope>NUCLEOTIDE SEQUENCE [LARGE SCALE GENOMIC DNA]</scope>
    <source>
        <strain evidence="7 8">MUSC 115</strain>
    </source>
</reference>
<dbReference type="InterPro" id="IPR000160">
    <property type="entry name" value="GGDEF_dom"/>
</dbReference>
<dbReference type="GO" id="GO:0009881">
    <property type="term" value="F:photoreceptor activity"/>
    <property type="evidence" value="ECO:0007669"/>
    <property type="project" value="UniProtKB-KW"/>
</dbReference>
<feature type="domain" description="GGDEF" evidence="6">
    <location>
        <begin position="487"/>
        <end position="610"/>
    </location>
</feature>
<protein>
    <recommendedName>
        <fullName evidence="9">GGDEF domain-containing protein</fullName>
    </recommendedName>
</protein>
<dbReference type="GO" id="GO:0005886">
    <property type="term" value="C:plasma membrane"/>
    <property type="evidence" value="ECO:0007669"/>
    <property type="project" value="TreeGrafter"/>
</dbReference>
<evidence type="ECO:0000259" key="5">
    <source>
        <dbReference type="PROSITE" id="PS50046"/>
    </source>
</evidence>
<accession>A0A0B1ZZJ9</accession>